<dbReference type="EC" id="2.4.1.14" evidence="2"/>
<feature type="domain" description="Glycosyl transferase family 1" evidence="6">
    <location>
        <begin position="247"/>
        <end position="416"/>
    </location>
</feature>
<evidence type="ECO:0000256" key="3">
    <source>
        <dbReference type="ARBA" id="ARBA00022676"/>
    </source>
</evidence>
<evidence type="ECO:0000256" key="5">
    <source>
        <dbReference type="ARBA" id="ARBA00047471"/>
    </source>
</evidence>
<dbReference type="InterPro" id="IPR044161">
    <property type="entry name" value="SPS"/>
</dbReference>
<dbReference type="InterPro" id="IPR001296">
    <property type="entry name" value="Glyco_trans_1"/>
</dbReference>
<accession>A0A1M5QMU6</accession>
<dbReference type="PANTHER" id="PTHR46039:SF5">
    <property type="entry name" value="SUCROSE-PHOSPHATE SYNTHASE 3-RELATED"/>
    <property type="match status" value="1"/>
</dbReference>
<evidence type="ECO:0000259" key="6">
    <source>
        <dbReference type="Pfam" id="PF00534"/>
    </source>
</evidence>
<dbReference type="OrthoDB" id="9795068at2"/>
<feature type="domain" description="Sucrose synthase first GT-B" evidence="7">
    <location>
        <begin position="5"/>
        <end position="196"/>
    </location>
</feature>
<comment type="catalytic activity">
    <reaction evidence="5">
        <text>beta-D-fructose 6-phosphate + UDP-alpha-D-glucose = sucrose 6(F)-phosphate + UDP + H(+)</text>
        <dbReference type="Rhea" id="RHEA:22172"/>
        <dbReference type="ChEBI" id="CHEBI:15378"/>
        <dbReference type="ChEBI" id="CHEBI:57634"/>
        <dbReference type="ChEBI" id="CHEBI:57723"/>
        <dbReference type="ChEBI" id="CHEBI:58223"/>
        <dbReference type="ChEBI" id="CHEBI:58885"/>
        <dbReference type="EC" id="2.4.1.14"/>
    </reaction>
</comment>
<dbReference type="STRING" id="1123380.SAMN02745199_0039"/>
<evidence type="ECO:0000259" key="7">
    <source>
        <dbReference type="Pfam" id="PF00862"/>
    </source>
</evidence>
<evidence type="ECO:0000256" key="2">
    <source>
        <dbReference type="ARBA" id="ARBA00012536"/>
    </source>
</evidence>
<dbReference type="PANTHER" id="PTHR46039">
    <property type="entry name" value="SUCROSE-PHOSPHATE SYNTHASE 3-RELATED"/>
    <property type="match status" value="1"/>
</dbReference>
<sequence>MKITKLAFFNPQGNFDKNDSHLTEHPDFGGQLIYVKELAKEISKLGIKVDIITRKIVDEKWPEFSDNFDYYPGYENLRIIRVPFGGNKFLNKEKLWDHLGEYVKQIINFYSKEKKFPDFVTTHYGDGGISGTMFLYKTGINYSFTAHSLGAQKKDKFSNFDEKFLEEKYRFSIRISAERTAIKYASLIVTSTKQEKEVQYMHPAYKDISIQNIKKFFVIPPGVNTSIFNNVENEQSKYYENILGKFNKSFIILSSRIDPKKNHISVVKSYVSNKRLQEKFNLIIVVRGIDDVYKYSQKNTDEAKILNKIITLAKNKNLLSNIIFLNIQSQHELAALYKAASKFHSIFALTSKYEPFGLAIVEAMACGLPILATKFGGPVEILDNGVYGKLVDPDDIEDISKKILEIANNYIYYKEIGIKRVLSNYTWKSTAEKYLEKILHSKNRKIENIELPKFFLKQI</sequence>
<comment type="similarity">
    <text evidence="1">Belongs to the glycosyltransferase 1 family.</text>
</comment>
<name>A0A1M5QMU6_9BACT</name>
<dbReference type="Pfam" id="PF00534">
    <property type="entry name" value="Glycos_transf_1"/>
    <property type="match status" value="1"/>
</dbReference>
<dbReference type="Proteomes" id="UP000242592">
    <property type="component" value="Unassembled WGS sequence"/>
</dbReference>
<dbReference type="Pfam" id="PF00862">
    <property type="entry name" value="GT-B_Sucrose_synth"/>
    <property type="match status" value="1"/>
</dbReference>
<evidence type="ECO:0000313" key="8">
    <source>
        <dbReference type="EMBL" id="SHH15447.1"/>
    </source>
</evidence>
<gene>
    <name evidence="8" type="ORF">SAMN02745199_0039</name>
</gene>
<dbReference type="SUPFAM" id="SSF53756">
    <property type="entry name" value="UDP-Glycosyltransferase/glycogen phosphorylase"/>
    <property type="match status" value="1"/>
</dbReference>
<keyword evidence="9" id="KW-1185">Reference proteome</keyword>
<dbReference type="GO" id="GO:0046524">
    <property type="term" value="F:sucrose-phosphate synthase activity"/>
    <property type="evidence" value="ECO:0007669"/>
    <property type="project" value="UniProtKB-EC"/>
</dbReference>
<dbReference type="EMBL" id="FQXN01000001">
    <property type="protein sequence ID" value="SHH15447.1"/>
    <property type="molecule type" value="Genomic_DNA"/>
</dbReference>
<keyword evidence="3" id="KW-0328">Glycosyltransferase</keyword>
<reference evidence="9" key="1">
    <citation type="submission" date="2016-11" db="EMBL/GenBank/DDBJ databases">
        <authorList>
            <person name="Varghese N."/>
            <person name="Submissions S."/>
        </authorList>
    </citation>
    <scope>NUCLEOTIDE SEQUENCE [LARGE SCALE GENOMIC DNA]</scope>
    <source>
        <strain evidence="9">DSM 15807</strain>
    </source>
</reference>
<keyword evidence="4" id="KW-0808">Transferase</keyword>
<dbReference type="InterPro" id="IPR000368">
    <property type="entry name" value="Sucrose_synth_GT-B1"/>
</dbReference>
<protein>
    <recommendedName>
        <fullName evidence="2">sucrose-phosphate synthase</fullName>
        <ecNumber evidence="2">2.4.1.14</ecNumber>
    </recommendedName>
</protein>
<dbReference type="Gene3D" id="3.40.50.2000">
    <property type="entry name" value="Glycogen Phosphorylase B"/>
    <property type="match status" value="2"/>
</dbReference>
<evidence type="ECO:0000256" key="1">
    <source>
        <dbReference type="ARBA" id="ARBA00006530"/>
    </source>
</evidence>
<evidence type="ECO:0000256" key="4">
    <source>
        <dbReference type="ARBA" id="ARBA00022679"/>
    </source>
</evidence>
<dbReference type="RefSeq" id="WP_143606613.1">
    <property type="nucleotide sequence ID" value="NZ_FQXN01000001.1"/>
</dbReference>
<evidence type="ECO:0000313" key="9">
    <source>
        <dbReference type="Proteomes" id="UP000242592"/>
    </source>
</evidence>
<organism evidence="8 9">
    <name type="scientific">Thermosipho atlanticus DSM 15807</name>
    <dbReference type="NCBI Taxonomy" id="1123380"/>
    <lineage>
        <taxon>Bacteria</taxon>
        <taxon>Thermotogati</taxon>
        <taxon>Thermotogota</taxon>
        <taxon>Thermotogae</taxon>
        <taxon>Thermotogales</taxon>
        <taxon>Fervidobacteriaceae</taxon>
        <taxon>Thermosipho</taxon>
    </lineage>
</organism>
<proteinExistence type="inferred from homology"/>
<dbReference type="AlphaFoldDB" id="A0A1M5QMU6"/>